<keyword evidence="5" id="KW-0833">Ubl conjugation pathway</keyword>
<dbReference type="GO" id="GO:0006508">
    <property type="term" value="P:proteolysis"/>
    <property type="evidence" value="ECO:0007669"/>
    <property type="project" value="UniProtKB-KW"/>
</dbReference>
<dbReference type="GO" id="GO:0004843">
    <property type="term" value="F:cysteine-type deubiquitinase activity"/>
    <property type="evidence" value="ECO:0007669"/>
    <property type="project" value="UniProtKB-EC"/>
</dbReference>
<dbReference type="GO" id="GO:0016579">
    <property type="term" value="P:protein deubiquitination"/>
    <property type="evidence" value="ECO:0007669"/>
    <property type="project" value="InterPro"/>
</dbReference>
<dbReference type="SUPFAM" id="SSF54001">
    <property type="entry name" value="Cysteine proteinases"/>
    <property type="match status" value="1"/>
</dbReference>
<accession>A0A2I0XF90</accession>
<dbReference type="EC" id="3.4.19.12" evidence="3"/>
<evidence type="ECO:0000313" key="10">
    <source>
        <dbReference type="Proteomes" id="UP000233837"/>
    </source>
</evidence>
<evidence type="ECO:0000256" key="7">
    <source>
        <dbReference type="ARBA" id="ARBA00022807"/>
    </source>
</evidence>
<dbReference type="Gene3D" id="3.90.70.10">
    <property type="entry name" value="Cysteine proteinases"/>
    <property type="match status" value="1"/>
</dbReference>
<dbReference type="Pfam" id="PF00443">
    <property type="entry name" value="UCH"/>
    <property type="match status" value="1"/>
</dbReference>
<dbReference type="PANTHER" id="PTHR21646:SF24">
    <property type="entry name" value="UBIQUITIN CARBOXYL-TERMINAL HYDROLASE"/>
    <property type="match status" value="1"/>
</dbReference>
<dbReference type="EMBL" id="KZ501940">
    <property type="protein sequence ID" value="PKU86565.1"/>
    <property type="molecule type" value="Genomic_DNA"/>
</dbReference>
<dbReference type="InterPro" id="IPR050185">
    <property type="entry name" value="Ub_carboxyl-term_hydrolase"/>
</dbReference>
<organism evidence="9 10">
    <name type="scientific">Dendrobium catenatum</name>
    <dbReference type="NCBI Taxonomy" id="906689"/>
    <lineage>
        <taxon>Eukaryota</taxon>
        <taxon>Viridiplantae</taxon>
        <taxon>Streptophyta</taxon>
        <taxon>Embryophyta</taxon>
        <taxon>Tracheophyta</taxon>
        <taxon>Spermatophyta</taxon>
        <taxon>Magnoliopsida</taxon>
        <taxon>Liliopsida</taxon>
        <taxon>Asparagales</taxon>
        <taxon>Orchidaceae</taxon>
        <taxon>Epidendroideae</taxon>
        <taxon>Malaxideae</taxon>
        <taxon>Dendrobiinae</taxon>
        <taxon>Dendrobium</taxon>
    </lineage>
</organism>
<keyword evidence="10" id="KW-1185">Reference proteome</keyword>
<dbReference type="STRING" id="906689.A0A2I0XF90"/>
<keyword evidence="7" id="KW-0788">Thiol protease</keyword>
<evidence type="ECO:0000313" key="9">
    <source>
        <dbReference type="EMBL" id="PKU86565.1"/>
    </source>
</evidence>
<dbReference type="InterPro" id="IPR028889">
    <property type="entry name" value="USP"/>
</dbReference>
<proteinExistence type="inferred from homology"/>
<evidence type="ECO:0000256" key="1">
    <source>
        <dbReference type="ARBA" id="ARBA00000707"/>
    </source>
</evidence>
<protein>
    <recommendedName>
        <fullName evidence="3">ubiquitinyl hydrolase 1</fullName>
        <ecNumber evidence="3">3.4.19.12</ecNumber>
    </recommendedName>
</protein>
<evidence type="ECO:0000259" key="8">
    <source>
        <dbReference type="PROSITE" id="PS50235"/>
    </source>
</evidence>
<dbReference type="InterPro" id="IPR038765">
    <property type="entry name" value="Papain-like_cys_pep_sf"/>
</dbReference>
<dbReference type="PROSITE" id="PS50235">
    <property type="entry name" value="USP_3"/>
    <property type="match status" value="1"/>
</dbReference>
<name>A0A2I0XF90_9ASPA</name>
<feature type="domain" description="USP" evidence="8">
    <location>
        <begin position="1"/>
        <end position="47"/>
    </location>
</feature>
<evidence type="ECO:0000256" key="4">
    <source>
        <dbReference type="ARBA" id="ARBA00022670"/>
    </source>
</evidence>
<dbReference type="PANTHER" id="PTHR21646">
    <property type="entry name" value="UBIQUITIN CARBOXYL-TERMINAL HYDROLASE"/>
    <property type="match status" value="1"/>
</dbReference>
<comment type="similarity">
    <text evidence="2">Belongs to the peptidase C19 family.</text>
</comment>
<sequence length="59" mass="6763">MGGGHYTAYVYHDSEDKWYDFDDRHVSHVSLDSIKSSAAYVLFYKRVHATTCSVTESTQ</sequence>
<reference evidence="9 10" key="2">
    <citation type="journal article" date="2017" name="Nature">
        <title>The Apostasia genome and the evolution of orchids.</title>
        <authorList>
            <person name="Zhang G.Q."/>
            <person name="Liu K.W."/>
            <person name="Li Z."/>
            <person name="Lohaus R."/>
            <person name="Hsiao Y.Y."/>
            <person name="Niu S.C."/>
            <person name="Wang J.Y."/>
            <person name="Lin Y.C."/>
            <person name="Xu Q."/>
            <person name="Chen L.J."/>
            <person name="Yoshida K."/>
            <person name="Fujiwara S."/>
            <person name="Wang Z.W."/>
            <person name="Zhang Y.Q."/>
            <person name="Mitsuda N."/>
            <person name="Wang M."/>
            <person name="Liu G.H."/>
            <person name="Pecoraro L."/>
            <person name="Huang H.X."/>
            <person name="Xiao X.J."/>
            <person name="Lin M."/>
            <person name="Wu X.Y."/>
            <person name="Wu W.L."/>
            <person name="Chen Y.Y."/>
            <person name="Chang S.B."/>
            <person name="Sakamoto S."/>
            <person name="Ohme-Takagi M."/>
            <person name="Yagi M."/>
            <person name="Zeng S.J."/>
            <person name="Shen C.Y."/>
            <person name="Yeh C.M."/>
            <person name="Luo Y.B."/>
            <person name="Tsai W.C."/>
            <person name="Van de Peer Y."/>
            <person name="Liu Z.J."/>
        </authorList>
    </citation>
    <scope>NUCLEOTIDE SEQUENCE [LARGE SCALE GENOMIC DNA]</scope>
    <source>
        <tissue evidence="9">The whole plant</tissue>
    </source>
</reference>
<comment type="catalytic activity">
    <reaction evidence="1">
        <text>Thiol-dependent hydrolysis of ester, thioester, amide, peptide and isopeptide bonds formed by the C-terminal Gly of ubiquitin (a 76-residue protein attached to proteins as an intracellular targeting signal).</text>
        <dbReference type="EC" id="3.4.19.12"/>
    </reaction>
</comment>
<evidence type="ECO:0000256" key="2">
    <source>
        <dbReference type="ARBA" id="ARBA00009085"/>
    </source>
</evidence>
<evidence type="ECO:0000256" key="3">
    <source>
        <dbReference type="ARBA" id="ARBA00012759"/>
    </source>
</evidence>
<keyword evidence="4" id="KW-0645">Protease</keyword>
<evidence type="ECO:0000256" key="5">
    <source>
        <dbReference type="ARBA" id="ARBA00022786"/>
    </source>
</evidence>
<dbReference type="AlphaFoldDB" id="A0A2I0XF90"/>
<dbReference type="InterPro" id="IPR001394">
    <property type="entry name" value="Peptidase_C19_UCH"/>
</dbReference>
<keyword evidence="6 9" id="KW-0378">Hydrolase</keyword>
<gene>
    <name evidence="9" type="primary">UBP8</name>
    <name evidence="9" type="ORF">MA16_Dca023714</name>
</gene>
<dbReference type="Proteomes" id="UP000233837">
    <property type="component" value="Unassembled WGS sequence"/>
</dbReference>
<reference evidence="9 10" key="1">
    <citation type="journal article" date="2016" name="Sci. Rep.">
        <title>The Dendrobium catenatum Lindl. genome sequence provides insights into polysaccharide synthase, floral development and adaptive evolution.</title>
        <authorList>
            <person name="Zhang G.Q."/>
            <person name="Xu Q."/>
            <person name="Bian C."/>
            <person name="Tsai W.C."/>
            <person name="Yeh C.M."/>
            <person name="Liu K.W."/>
            <person name="Yoshida K."/>
            <person name="Zhang L.S."/>
            <person name="Chang S.B."/>
            <person name="Chen F."/>
            <person name="Shi Y."/>
            <person name="Su Y.Y."/>
            <person name="Zhang Y.Q."/>
            <person name="Chen L.J."/>
            <person name="Yin Y."/>
            <person name="Lin M."/>
            <person name="Huang H."/>
            <person name="Deng H."/>
            <person name="Wang Z.W."/>
            <person name="Zhu S.L."/>
            <person name="Zhao X."/>
            <person name="Deng C."/>
            <person name="Niu S.C."/>
            <person name="Huang J."/>
            <person name="Wang M."/>
            <person name="Liu G.H."/>
            <person name="Yang H.J."/>
            <person name="Xiao X.J."/>
            <person name="Hsiao Y.Y."/>
            <person name="Wu W.L."/>
            <person name="Chen Y.Y."/>
            <person name="Mitsuda N."/>
            <person name="Ohme-Takagi M."/>
            <person name="Luo Y.B."/>
            <person name="Van de Peer Y."/>
            <person name="Liu Z.J."/>
        </authorList>
    </citation>
    <scope>NUCLEOTIDE SEQUENCE [LARGE SCALE GENOMIC DNA]</scope>
    <source>
        <tissue evidence="9">The whole plant</tissue>
    </source>
</reference>
<evidence type="ECO:0000256" key="6">
    <source>
        <dbReference type="ARBA" id="ARBA00022801"/>
    </source>
</evidence>